<dbReference type="PANTHER" id="PTHR11690:SF248">
    <property type="entry name" value="PICKPOCKET 17, ISOFORM A"/>
    <property type="match status" value="1"/>
</dbReference>
<dbReference type="Gene3D" id="1.10.287.770">
    <property type="entry name" value="YojJ-like"/>
    <property type="match status" value="1"/>
</dbReference>
<dbReference type="AlphaFoldDB" id="A0A8X6JB40"/>
<dbReference type="GO" id="GO:0015280">
    <property type="term" value="F:ligand-gated sodium channel activity"/>
    <property type="evidence" value="ECO:0007669"/>
    <property type="project" value="TreeGrafter"/>
</dbReference>
<evidence type="ECO:0000256" key="8">
    <source>
        <dbReference type="ARBA" id="ARBA00023065"/>
    </source>
</evidence>
<evidence type="ECO:0000256" key="1">
    <source>
        <dbReference type="ARBA" id="ARBA00004141"/>
    </source>
</evidence>
<evidence type="ECO:0000256" key="7">
    <source>
        <dbReference type="ARBA" id="ARBA00023053"/>
    </source>
</evidence>
<dbReference type="EMBL" id="BMAO01028952">
    <property type="protein sequence ID" value="GFR28350.1"/>
    <property type="molecule type" value="Genomic_DNA"/>
</dbReference>
<comment type="caution">
    <text evidence="13">The sequence shown here is derived from an EMBL/GenBank/DDBJ whole genome shotgun (WGS) entry which is preliminary data.</text>
</comment>
<reference evidence="13" key="1">
    <citation type="submission" date="2020-07" db="EMBL/GenBank/DDBJ databases">
        <title>Multicomponent nature underlies the extraordinary mechanical properties of spider dragline silk.</title>
        <authorList>
            <person name="Kono N."/>
            <person name="Nakamura H."/>
            <person name="Mori M."/>
            <person name="Yoshida Y."/>
            <person name="Ohtoshi R."/>
            <person name="Malay A.D."/>
            <person name="Moran D.A.P."/>
            <person name="Tomita M."/>
            <person name="Numata K."/>
            <person name="Arakawa K."/>
        </authorList>
    </citation>
    <scope>NUCLEOTIDE SEQUENCE</scope>
</reference>
<evidence type="ECO:0000256" key="11">
    <source>
        <dbReference type="ARBA" id="ARBA00023303"/>
    </source>
</evidence>
<evidence type="ECO:0000313" key="13">
    <source>
        <dbReference type="EMBL" id="GFR28350.1"/>
    </source>
</evidence>
<evidence type="ECO:0000256" key="3">
    <source>
        <dbReference type="ARBA" id="ARBA00022448"/>
    </source>
</evidence>
<evidence type="ECO:0000256" key="10">
    <source>
        <dbReference type="ARBA" id="ARBA00023201"/>
    </source>
</evidence>
<evidence type="ECO:0000256" key="5">
    <source>
        <dbReference type="ARBA" id="ARBA00022692"/>
    </source>
</evidence>
<protein>
    <submittedName>
        <fullName evidence="13">Uncharacterized protein</fullName>
    </submittedName>
</protein>
<proteinExistence type="inferred from homology"/>
<evidence type="ECO:0000313" key="14">
    <source>
        <dbReference type="Proteomes" id="UP000887116"/>
    </source>
</evidence>
<dbReference type="InterPro" id="IPR001873">
    <property type="entry name" value="ENaC"/>
</dbReference>
<dbReference type="PANTHER" id="PTHR11690">
    <property type="entry name" value="AMILORIDE-SENSITIVE SODIUM CHANNEL-RELATED"/>
    <property type="match status" value="1"/>
</dbReference>
<comment type="subcellular location">
    <subcellularLocation>
        <location evidence="1">Membrane</location>
        <topology evidence="1">Multi-pass membrane protein</topology>
    </subcellularLocation>
</comment>
<keyword evidence="11 12" id="KW-0407">Ion channel</keyword>
<keyword evidence="4 12" id="KW-0894">Sodium channel</keyword>
<dbReference type="Pfam" id="PF00858">
    <property type="entry name" value="ASC"/>
    <property type="match status" value="1"/>
</dbReference>
<dbReference type="PRINTS" id="PR01078">
    <property type="entry name" value="AMINACHANNEL"/>
</dbReference>
<keyword evidence="3 12" id="KW-0813">Transport</keyword>
<keyword evidence="7" id="KW-0915">Sodium</keyword>
<gene>
    <name evidence="13" type="primary">AVEN_64947_1</name>
    <name evidence="13" type="ORF">TNCT_441511</name>
</gene>
<comment type="similarity">
    <text evidence="2 12">Belongs to the amiloride-sensitive sodium channel (TC 1.A.6) family.</text>
</comment>
<keyword evidence="10 12" id="KW-0739">Sodium transport</keyword>
<evidence type="ECO:0000256" key="2">
    <source>
        <dbReference type="ARBA" id="ARBA00007193"/>
    </source>
</evidence>
<dbReference type="OrthoDB" id="10263824at2759"/>
<keyword evidence="8 12" id="KW-0406">Ion transport</keyword>
<sequence>MSEITAVALAIQRHDIEASHIKGSKLVNADALSRLETKYSYTVSSSQLNENYYRAVKAIRTLVNDDEGRLNITNTTGDKRMVGVKVYYSTFQVDKDSEVASYSWETLVANIGGNLGFFMGLTLVTFIEVIEFLWDVIATIVRKPNDSDRRTSNKIYAHRTG</sequence>
<evidence type="ECO:0000256" key="9">
    <source>
        <dbReference type="ARBA" id="ARBA00023136"/>
    </source>
</evidence>
<keyword evidence="9" id="KW-0472">Membrane</keyword>
<dbReference type="Proteomes" id="UP000887116">
    <property type="component" value="Unassembled WGS sequence"/>
</dbReference>
<organism evidence="13 14">
    <name type="scientific">Trichonephila clavata</name>
    <name type="common">Joro spider</name>
    <name type="synonym">Nephila clavata</name>
    <dbReference type="NCBI Taxonomy" id="2740835"/>
    <lineage>
        <taxon>Eukaryota</taxon>
        <taxon>Metazoa</taxon>
        <taxon>Ecdysozoa</taxon>
        <taxon>Arthropoda</taxon>
        <taxon>Chelicerata</taxon>
        <taxon>Arachnida</taxon>
        <taxon>Araneae</taxon>
        <taxon>Araneomorphae</taxon>
        <taxon>Entelegynae</taxon>
        <taxon>Araneoidea</taxon>
        <taxon>Nephilidae</taxon>
        <taxon>Trichonephila</taxon>
    </lineage>
</organism>
<accession>A0A8X6JB40</accession>
<keyword evidence="5 12" id="KW-0812">Transmembrane</keyword>
<evidence type="ECO:0000256" key="6">
    <source>
        <dbReference type="ARBA" id="ARBA00022989"/>
    </source>
</evidence>
<evidence type="ECO:0000256" key="4">
    <source>
        <dbReference type="ARBA" id="ARBA00022461"/>
    </source>
</evidence>
<keyword evidence="6" id="KW-1133">Transmembrane helix</keyword>
<evidence type="ECO:0000256" key="12">
    <source>
        <dbReference type="RuleBase" id="RU000679"/>
    </source>
</evidence>
<name>A0A8X6JB40_TRICU</name>
<dbReference type="GO" id="GO:0005886">
    <property type="term" value="C:plasma membrane"/>
    <property type="evidence" value="ECO:0007669"/>
    <property type="project" value="TreeGrafter"/>
</dbReference>
<keyword evidence="14" id="KW-1185">Reference proteome</keyword>